<reference evidence="7" key="1">
    <citation type="submission" date="2022-01" db="EMBL/GenBank/DDBJ databases">
        <authorList>
            <person name="Braso-Vives M."/>
        </authorList>
    </citation>
    <scope>NUCLEOTIDE SEQUENCE</scope>
</reference>
<keyword evidence="5" id="KW-0560">Oxidoreductase</keyword>
<evidence type="ECO:0000256" key="3">
    <source>
        <dbReference type="ARBA" id="ARBA00022723"/>
    </source>
</evidence>
<dbReference type="PANTHER" id="PTHR42940">
    <property type="entry name" value="ALCOHOL DEHYDROGENASE 1-RELATED"/>
    <property type="match status" value="1"/>
</dbReference>
<dbReference type="PANTHER" id="PTHR42940:SF8">
    <property type="entry name" value="VACUOLAR PROTEIN SORTING-ASSOCIATED PROTEIN 11"/>
    <property type="match status" value="1"/>
</dbReference>
<name>A0A8K0ENV7_BRALA</name>
<dbReference type="OrthoDB" id="1879366at2759"/>
<dbReference type="SMART" id="SM00829">
    <property type="entry name" value="PKS_ER"/>
    <property type="match status" value="1"/>
</dbReference>
<dbReference type="AlphaFoldDB" id="A0A8K0ENV7"/>
<evidence type="ECO:0000259" key="6">
    <source>
        <dbReference type="SMART" id="SM00829"/>
    </source>
</evidence>
<protein>
    <submittedName>
        <fullName evidence="7">ADH1A protein</fullName>
    </submittedName>
</protein>
<dbReference type="InterPro" id="IPR036291">
    <property type="entry name" value="NAD(P)-bd_dom_sf"/>
</dbReference>
<keyword evidence="3" id="KW-0479">Metal-binding</keyword>
<dbReference type="Pfam" id="PF08240">
    <property type="entry name" value="ADH_N"/>
    <property type="match status" value="1"/>
</dbReference>
<evidence type="ECO:0000313" key="8">
    <source>
        <dbReference type="Proteomes" id="UP000838412"/>
    </source>
</evidence>
<evidence type="ECO:0000313" key="7">
    <source>
        <dbReference type="EMBL" id="CAH1258903.1"/>
    </source>
</evidence>
<organism evidence="7 8">
    <name type="scientific">Branchiostoma lanceolatum</name>
    <name type="common">Common lancelet</name>
    <name type="synonym">Amphioxus lanceolatum</name>
    <dbReference type="NCBI Taxonomy" id="7740"/>
    <lineage>
        <taxon>Eukaryota</taxon>
        <taxon>Metazoa</taxon>
        <taxon>Chordata</taxon>
        <taxon>Cephalochordata</taxon>
        <taxon>Leptocardii</taxon>
        <taxon>Amphioxiformes</taxon>
        <taxon>Branchiostomatidae</taxon>
        <taxon>Branchiostoma</taxon>
    </lineage>
</organism>
<keyword evidence="4" id="KW-0862">Zinc</keyword>
<dbReference type="InterPro" id="IPR013154">
    <property type="entry name" value="ADH-like_N"/>
</dbReference>
<accession>A0A8K0ENV7</accession>
<dbReference type="FunFam" id="3.90.180.10:FF:000069">
    <property type="entry name" value="Putative NADP-dependent alcohol dehydrogenase"/>
    <property type="match status" value="1"/>
</dbReference>
<feature type="domain" description="Enoyl reductase (ER)" evidence="6">
    <location>
        <begin position="25"/>
        <end position="376"/>
    </location>
</feature>
<dbReference type="Pfam" id="PF00107">
    <property type="entry name" value="ADH_zinc_N"/>
    <property type="match status" value="1"/>
</dbReference>
<dbReference type="EMBL" id="OV696688">
    <property type="protein sequence ID" value="CAH1258903.1"/>
    <property type="molecule type" value="Genomic_DNA"/>
</dbReference>
<sequence length="381" mass="40199">MSRRSQKLVEYGKPLLLVREQVPTAPPEAALWCRVSNILVEWDESEAKHVAFAGVCHSDVHAADGLAIQAKPPIILGHEISGTVRDLDPGVKSDVEVGDRVVVYSMGGCSACSRCAEGRPIDCLNNVRNVNGAFIDGGFSDYVVCHDARLLLKVPDSIGMDTACLLPCSGLTAYNAVTKIVPTVADFARHTDNCAVLLVGAGGLGLWAVQIAKQLLPSSVRLVCADVDVDKLASAKDAGCDVTVHWGKGENERPLVAATRKACGASRCAVAAIDFVNLPETFSRVERILAPGGIHAMVGIMAKPGVAGTIPLTPFVLTNHTLTAVAVGRVQQLGEVMALVASGKIKPPPISHHPLESAWDVIQKLKAGKVKGRAVLKLSKL</sequence>
<comment type="cofactor">
    <cofactor evidence="1">
        <name>Zn(2+)</name>
        <dbReference type="ChEBI" id="CHEBI:29105"/>
    </cofactor>
</comment>
<dbReference type="GO" id="GO:0005737">
    <property type="term" value="C:cytoplasm"/>
    <property type="evidence" value="ECO:0007669"/>
    <property type="project" value="TreeGrafter"/>
</dbReference>
<dbReference type="GO" id="GO:0046872">
    <property type="term" value="F:metal ion binding"/>
    <property type="evidence" value="ECO:0007669"/>
    <property type="project" value="UniProtKB-KW"/>
</dbReference>
<dbReference type="Proteomes" id="UP000838412">
    <property type="component" value="Chromosome 3"/>
</dbReference>
<dbReference type="Gene3D" id="3.90.180.10">
    <property type="entry name" value="Medium-chain alcohol dehydrogenases, catalytic domain"/>
    <property type="match status" value="1"/>
</dbReference>
<evidence type="ECO:0000256" key="2">
    <source>
        <dbReference type="ARBA" id="ARBA00008072"/>
    </source>
</evidence>
<dbReference type="Gene3D" id="3.40.50.720">
    <property type="entry name" value="NAD(P)-binding Rossmann-like Domain"/>
    <property type="match status" value="1"/>
</dbReference>
<dbReference type="SUPFAM" id="SSF51735">
    <property type="entry name" value="NAD(P)-binding Rossmann-fold domains"/>
    <property type="match status" value="1"/>
</dbReference>
<evidence type="ECO:0000256" key="1">
    <source>
        <dbReference type="ARBA" id="ARBA00001947"/>
    </source>
</evidence>
<dbReference type="InterPro" id="IPR013149">
    <property type="entry name" value="ADH-like_C"/>
</dbReference>
<proteinExistence type="inferred from homology"/>
<dbReference type="InterPro" id="IPR011032">
    <property type="entry name" value="GroES-like_sf"/>
</dbReference>
<dbReference type="SUPFAM" id="SSF50129">
    <property type="entry name" value="GroES-like"/>
    <property type="match status" value="1"/>
</dbReference>
<gene>
    <name evidence="7" type="primary">ADH1A</name>
    <name evidence="7" type="ORF">BLAG_LOCUS16322</name>
</gene>
<keyword evidence="8" id="KW-1185">Reference proteome</keyword>
<dbReference type="GO" id="GO:0004022">
    <property type="term" value="F:alcohol dehydrogenase (NAD+) activity"/>
    <property type="evidence" value="ECO:0007669"/>
    <property type="project" value="TreeGrafter"/>
</dbReference>
<comment type="similarity">
    <text evidence="2">Belongs to the zinc-containing alcohol dehydrogenase family.</text>
</comment>
<dbReference type="InterPro" id="IPR020843">
    <property type="entry name" value="ER"/>
</dbReference>
<evidence type="ECO:0000256" key="4">
    <source>
        <dbReference type="ARBA" id="ARBA00022833"/>
    </source>
</evidence>
<evidence type="ECO:0000256" key="5">
    <source>
        <dbReference type="ARBA" id="ARBA00023002"/>
    </source>
</evidence>